<dbReference type="EMBL" id="CP110418">
    <property type="protein sequence ID" value="UZG50982.1"/>
    <property type="molecule type" value="Genomic_DNA"/>
</dbReference>
<organism evidence="3 4">
    <name type="scientific">Veillonella rogosae</name>
    <dbReference type="NCBI Taxonomy" id="423477"/>
    <lineage>
        <taxon>Bacteria</taxon>
        <taxon>Bacillati</taxon>
        <taxon>Bacillota</taxon>
        <taxon>Negativicutes</taxon>
        <taxon>Veillonellales</taxon>
        <taxon>Veillonellaceae</taxon>
        <taxon>Veillonella</taxon>
    </lineage>
</organism>
<dbReference type="RefSeq" id="WP_265138132.1">
    <property type="nucleotide sequence ID" value="NZ_CP110418.1"/>
</dbReference>
<dbReference type="AlphaFoldDB" id="A0AA46X2Z1"/>
<evidence type="ECO:0000313" key="3">
    <source>
        <dbReference type="EMBL" id="UZG50982.1"/>
    </source>
</evidence>
<sequence>MGLEEYKQEFDSEIRASVYGTGVSTKAAFLEAASDLLLDHELESEFQITEYEGIGYRQHRLQLDGYVYGELSNSMSLALIDYRHDDSVITATEIETIVKRARFFLEDIDYILNNAEESSPGYGLAFDIKNNAFDIQKYKIYLFTNNQMSSRIKSLDLDYIGDIPIEYHVWDIARLYELSKNSALKEDFEIQFNEFSDKPIPCLSVTSGDDYQGYMACIPGIVLAKLYNKFGAKLLESNVRSFLQIRGKVNKGIRNTIIKEPNKFFAYNNGITCTADSIVINTSGGAPLLESCRNLQIVNGGQTTASLAFALLDKKEKLEENIENIYVPMKISVVTDENSEELVANISKYANSQNKVDESDLSSNHPYHIRIEQLSRTTSAPALNGQQFGTYWYYERARGAYAQETHKATVGSKKTFEAKYPKNQKFDKTELAKLVNIFSGRPYIASAGGQKSFTHFMQEISKAWDRDDKVFHSFYFKQLVCYKIIFKATDNIVKTIHRFDSYKANIVAYTLSKLFDTIDKCYKDKSVDFEYIWQNQRISSAMHSELIKLTKIAHDHLLDENRGKENVTEWAKKVECWVSFKDTSYNLTANFVDELVSKDKIKDKAKNSLRDQVDRTEDAAMIELHKIKFSVWTNLQKWNVVHKVLSPTENDLVNCAIKIYTKGIFPSGKQSMRILKILDRARAEGFPE</sequence>
<gene>
    <name evidence="3" type="ORF">OKW85_09880</name>
</gene>
<dbReference type="InterPro" id="IPR018891">
    <property type="entry name" value="AIPR_C"/>
</dbReference>
<evidence type="ECO:0000313" key="4">
    <source>
        <dbReference type="Proteomes" id="UP001164244"/>
    </source>
</evidence>
<evidence type="ECO:0000259" key="2">
    <source>
        <dbReference type="Pfam" id="PF22879"/>
    </source>
</evidence>
<dbReference type="KEGG" id="vrg:OKW85_09880"/>
<dbReference type="Pfam" id="PF22879">
    <property type="entry name" value="AIPR_N"/>
    <property type="match status" value="1"/>
</dbReference>
<reference evidence="3" key="1">
    <citation type="submission" date="2022-11" db="EMBL/GenBank/DDBJ databases">
        <title>Complete genome sequence of Veillonella rogosae KCOM 3468 isolated from human Subgingival dental plaque of Chronic peridontitis Lesion.</title>
        <authorList>
            <person name="Park S.-N."/>
            <person name="Lim Y.K."/>
            <person name="Kook J.-K."/>
        </authorList>
    </citation>
    <scope>NUCLEOTIDE SEQUENCE</scope>
    <source>
        <strain evidence="3">KCOM 3468</strain>
    </source>
</reference>
<accession>A0AA46X2Z1</accession>
<feature type="domain" description="Abortive phage infection protein C-terminal" evidence="1">
    <location>
        <begin position="235"/>
        <end position="559"/>
    </location>
</feature>
<dbReference type="Pfam" id="PF10592">
    <property type="entry name" value="AIPR"/>
    <property type="match status" value="1"/>
</dbReference>
<proteinExistence type="predicted"/>
<dbReference type="Proteomes" id="UP001164244">
    <property type="component" value="Chromosome"/>
</dbReference>
<dbReference type="InterPro" id="IPR055101">
    <property type="entry name" value="AIPR_N"/>
</dbReference>
<protein>
    <submittedName>
        <fullName evidence="3">AIPR family protein</fullName>
    </submittedName>
</protein>
<evidence type="ECO:0000259" key="1">
    <source>
        <dbReference type="Pfam" id="PF10592"/>
    </source>
</evidence>
<name>A0AA46X2Z1_9FIRM</name>
<feature type="domain" description="Abortive infection phage resistance protein N-terminal" evidence="2">
    <location>
        <begin position="29"/>
        <end position="176"/>
    </location>
</feature>